<dbReference type="OrthoDB" id="4978934at2"/>
<sequence>MGWDSWLHFFESLKDKNKKLVDGAVTVGGAVIGNYIIDVYTSSPSVGEERHIIWRTDTKTGQISNLVVVTDGRKVIEDRYWYITRRGK</sequence>
<reference evidence="2" key="1">
    <citation type="submission" date="2018-12" db="EMBL/GenBank/DDBJ databases">
        <title>Complete genome sequence of Paenibacillus sp. MBLB1234.</title>
        <authorList>
            <person name="Nam Y.-D."/>
            <person name="Kang J."/>
            <person name="Chung W.-H."/>
            <person name="Park Y.S."/>
        </authorList>
    </citation>
    <scope>NUCLEOTIDE SEQUENCE [LARGE SCALE GENOMIC DNA]</scope>
    <source>
        <strain evidence="2">MBLB1234</strain>
    </source>
</reference>
<evidence type="ECO:0000313" key="2">
    <source>
        <dbReference type="Proteomes" id="UP000270678"/>
    </source>
</evidence>
<proteinExistence type="predicted"/>
<evidence type="ECO:0000313" key="1">
    <source>
        <dbReference type="EMBL" id="AZS13829.1"/>
    </source>
</evidence>
<protein>
    <submittedName>
        <fullName evidence="1">Uncharacterized protein</fullName>
    </submittedName>
</protein>
<organism evidence="1 2">
    <name type="scientific">Paenibacillus lutimineralis</name>
    <dbReference type="NCBI Taxonomy" id="2707005"/>
    <lineage>
        <taxon>Bacteria</taxon>
        <taxon>Bacillati</taxon>
        <taxon>Bacillota</taxon>
        <taxon>Bacilli</taxon>
        <taxon>Bacillales</taxon>
        <taxon>Paenibacillaceae</taxon>
        <taxon>Paenibacillus</taxon>
    </lineage>
</organism>
<dbReference type="EMBL" id="CP034346">
    <property type="protein sequence ID" value="AZS13829.1"/>
    <property type="molecule type" value="Genomic_DNA"/>
</dbReference>
<dbReference type="AlphaFoldDB" id="A0A3S9UTZ4"/>
<dbReference type="KEGG" id="plut:EI981_04760"/>
<dbReference type="Proteomes" id="UP000270678">
    <property type="component" value="Chromosome"/>
</dbReference>
<keyword evidence="2" id="KW-1185">Reference proteome</keyword>
<name>A0A3S9UTZ4_9BACL</name>
<accession>A0A3S9UTZ4</accession>
<gene>
    <name evidence="1" type="ORF">EI981_04760</name>
</gene>